<dbReference type="InterPro" id="IPR029058">
    <property type="entry name" value="AB_hydrolase_fold"/>
</dbReference>
<dbReference type="PRINTS" id="PR00412">
    <property type="entry name" value="EPOXHYDRLASE"/>
</dbReference>
<accession>A0A318MRR7</accession>
<evidence type="ECO:0000313" key="4">
    <source>
        <dbReference type="Proteomes" id="UP000247838"/>
    </source>
</evidence>
<dbReference type="SUPFAM" id="SSF53474">
    <property type="entry name" value="alpha/beta-Hydrolases"/>
    <property type="match status" value="1"/>
</dbReference>
<keyword evidence="3" id="KW-0378">Hydrolase</keyword>
<dbReference type="PANTHER" id="PTHR43798">
    <property type="entry name" value="MONOACYLGLYCEROL LIPASE"/>
    <property type="match status" value="1"/>
</dbReference>
<feature type="domain" description="AB hydrolase-1" evidence="1">
    <location>
        <begin position="167"/>
        <end position="395"/>
    </location>
</feature>
<proteinExistence type="predicted"/>
<dbReference type="Proteomes" id="UP000247838">
    <property type="component" value="Unassembled WGS sequence"/>
</dbReference>
<dbReference type="SUPFAM" id="SSF54427">
    <property type="entry name" value="NTF2-like"/>
    <property type="match status" value="1"/>
</dbReference>
<dbReference type="InterPro" id="IPR000639">
    <property type="entry name" value="Epox_hydrolase-like"/>
</dbReference>
<evidence type="ECO:0000259" key="2">
    <source>
        <dbReference type="Pfam" id="PF12680"/>
    </source>
</evidence>
<name>A0A318MRR7_FRIPE</name>
<feature type="domain" description="SnoaL-like" evidence="2">
    <location>
        <begin position="20"/>
        <end position="127"/>
    </location>
</feature>
<dbReference type="AlphaFoldDB" id="A0A318MRR7"/>
<dbReference type="InterPro" id="IPR037401">
    <property type="entry name" value="SnoaL-like"/>
</dbReference>
<dbReference type="Gene3D" id="3.10.450.50">
    <property type="match status" value="1"/>
</dbReference>
<dbReference type="Pfam" id="PF00561">
    <property type="entry name" value="Abhydrolase_1"/>
    <property type="match status" value="1"/>
</dbReference>
<dbReference type="GO" id="GO:0016787">
    <property type="term" value="F:hydrolase activity"/>
    <property type="evidence" value="ECO:0007669"/>
    <property type="project" value="UniProtKB-KW"/>
</dbReference>
<comment type="caution">
    <text evidence="3">The sequence shown here is derived from an EMBL/GenBank/DDBJ whole genome shotgun (WGS) entry which is preliminary data.</text>
</comment>
<evidence type="ECO:0000313" key="3">
    <source>
        <dbReference type="EMBL" id="PXY95490.1"/>
    </source>
</evidence>
<organism evidence="3 4">
    <name type="scientific">Frischella perrara</name>
    <dbReference type="NCBI Taxonomy" id="1267021"/>
    <lineage>
        <taxon>Bacteria</taxon>
        <taxon>Pseudomonadati</taxon>
        <taxon>Pseudomonadota</taxon>
        <taxon>Gammaproteobacteria</taxon>
        <taxon>Orbales</taxon>
        <taxon>Orbaceae</taxon>
        <taxon>Frischella</taxon>
    </lineage>
</organism>
<protein>
    <submittedName>
        <fullName evidence="3">Hydrolase</fullName>
    </submittedName>
</protein>
<dbReference type="Pfam" id="PF12680">
    <property type="entry name" value="SnoaL_2"/>
    <property type="match status" value="1"/>
</dbReference>
<dbReference type="InterPro" id="IPR050266">
    <property type="entry name" value="AB_hydrolase_sf"/>
</dbReference>
<dbReference type="InterPro" id="IPR000073">
    <property type="entry name" value="AB_hydrolase_1"/>
</dbReference>
<dbReference type="InterPro" id="IPR032710">
    <property type="entry name" value="NTF2-like_dom_sf"/>
</dbReference>
<dbReference type="PRINTS" id="PR00111">
    <property type="entry name" value="ABHYDROLASE"/>
</dbReference>
<dbReference type="Gene3D" id="3.40.50.1820">
    <property type="entry name" value="alpha/beta hydrolase"/>
    <property type="match status" value="1"/>
</dbReference>
<dbReference type="EMBL" id="QGLM01000012">
    <property type="protein sequence ID" value="PXY95490.1"/>
    <property type="molecule type" value="Genomic_DNA"/>
</dbReference>
<gene>
    <name evidence="3" type="ORF">DKK76_05070</name>
</gene>
<sequence>MEMHLMTNKQKSLPTKDIIQSYFKAIAQGDIDKALSLLTEDVVWHVDGDANIFSIGLASGKQQIANWMRAFPKQLNPIAVNINNTLIDGNEAIVLGDFRYSVNKTGHFINSDMAIHFTLRDGKIARYHIFEDSLLLSRSFNFTNDFTKKEIKLNGTRYAYSDRGNGPTLIFMHGLFADRAIFESQVTQLEKNYRCITFDLPGHGHSDYPKQGWTLEDLAQDIALFISELKLSPVTLIGQSQGGMIAILLAALHSSLVANLIVIGTSARKEYSERLPRWQETKHIIAKGSFDEKEQLFIRIQSLANSSEWINSNTEQAANERRLMHTYNEVGLCLAIDAATIKRQDIRSYLPEIRVPTLVICGDKDQATPIEVNKEISDNVANGRLIVLEGVAHHPPTEAPDEVLKHIKLFLQ</sequence>
<evidence type="ECO:0000259" key="1">
    <source>
        <dbReference type="Pfam" id="PF00561"/>
    </source>
</evidence>
<reference evidence="3 4" key="1">
    <citation type="submission" date="2018-05" db="EMBL/GenBank/DDBJ databases">
        <title>Reference genomes for bee gut microbiota database.</title>
        <authorList>
            <person name="Ellegaard K.M."/>
        </authorList>
    </citation>
    <scope>NUCLEOTIDE SEQUENCE [LARGE SCALE GENOMIC DNA]</scope>
    <source>
        <strain evidence="3 4">ESL0167</strain>
    </source>
</reference>